<organism evidence="1 2">
    <name type="scientific">Cohnella abietis</name>
    <dbReference type="NCBI Taxonomy" id="2507935"/>
    <lineage>
        <taxon>Bacteria</taxon>
        <taxon>Bacillati</taxon>
        <taxon>Bacillota</taxon>
        <taxon>Bacilli</taxon>
        <taxon>Bacillales</taxon>
        <taxon>Paenibacillaceae</taxon>
        <taxon>Cohnella</taxon>
    </lineage>
</organism>
<accession>A0A3T1CZG0</accession>
<gene>
    <name evidence="1" type="ORF">KCTCHS21_05440</name>
</gene>
<keyword evidence="2" id="KW-1185">Reference proteome</keyword>
<evidence type="ECO:0000313" key="2">
    <source>
        <dbReference type="Proteomes" id="UP000289856"/>
    </source>
</evidence>
<dbReference type="RefSeq" id="WP_130605016.1">
    <property type="nucleotide sequence ID" value="NZ_AP019400.1"/>
</dbReference>
<dbReference type="AlphaFoldDB" id="A0A3T1CZG0"/>
<dbReference type="KEGG" id="cohn:KCTCHS21_05440"/>
<dbReference type="Proteomes" id="UP000289856">
    <property type="component" value="Chromosome"/>
</dbReference>
<reference evidence="1 2" key="1">
    <citation type="submission" date="2019-01" db="EMBL/GenBank/DDBJ databases">
        <title>Complete genome sequence of Cohnella hallensis HS21 isolated from Korean fir (Abies koreana) rhizospheric soil.</title>
        <authorList>
            <person name="Jiang L."/>
            <person name="Kang S.W."/>
            <person name="Kim S."/>
            <person name="Jung J."/>
            <person name="Kim C.Y."/>
            <person name="Kim D.H."/>
            <person name="Kim S.W."/>
            <person name="Lee J."/>
        </authorList>
    </citation>
    <scope>NUCLEOTIDE SEQUENCE [LARGE SCALE GENOMIC DNA]</scope>
    <source>
        <strain evidence="1 2">HS21</strain>
    </source>
</reference>
<dbReference type="EMBL" id="AP019400">
    <property type="protein sequence ID" value="BBI31145.1"/>
    <property type="molecule type" value="Genomic_DNA"/>
</dbReference>
<protein>
    <submittedName>
        <fullName evidence="1">Uncharacterized protein</fullName>
    </submittedName>
</protein>
<name>A0A3T1CZG0_9BACL</name>
<sequence>MALAEREVPESEEEVNEITELLSLIRSVTKEALILFLKIKYGLDLKKTTKLTELHTLVATYSDNEYIIQSLVEISDCIKEINHETFAELCDNYGVKDIIYNEDIRLTVVRCYLEVDIELFRRIKVVAAVNKDKNFEVLAGKVISNQITFIEEHKQEISEVIAGLIEKGRNYIINTELVKNDIIMTAHFEQRKKTFTTISKGKQISSVTVIPTTKAVAKYNIESNRIQLKCGRNKRIRESIINTFGVVFFKDNTHFSDEEQQRVYRLDKVKDAEFDVSIDDELAVELESAQVVEETLRVPFDDGWAVLTLKSKDVEFLLKELSNEKYDLKSMERIEVTIELKLKPKKEGEKSKLIKVTISDTSKIDCDPQYTKLINKCLFKWGIHIGI</sequence>
<dbReference type="OrthoDB" id="9978143at2"/>
<evidence type="ECO:0000313" key="1">
    <source>
        <dbReference type="EMBL" id="BBI31145.1"/>
    </source>
</evidence>
<proteinExistence type="predicted"/>